<evidence type="ECO:0000256" key="6">
    <source>
        <dbReference type="ARBA" id="ARBA00023033"/>
    </source>
</evidence>
<dbReference type="OrthoDB" id="1470350at2759"/>
<dbReference type="VEuPathDB" id="FungiDB:F503_06700"/>
<evidence type="ECO:0000313" key="10">
    <source>
        <dbReference type="EMBL" id="EPE03527.1"/>
    </source>
</evidence>
<evidence type="ECO:0000256" key="7">
    <source>
        <dbReference type="PIRSR" id="PIRSR602403-1"/>
    </source>
</evidence>
<accession>S3BST9</accession>
<dbReference type="PANTHER" id="PTHR24305:SF164">
    <property type="entry name" value="P450, PUTATIVE (EUROFUNG)-RELATED"/>
    <property type="match status" value="1"/>
</dbReference>
<evidence type="ECO:0000256" key="4">
    <source>
        <dbReference type="ARBA" id="ARBA00022723"/>
    </source>
</evidence>
<dbReference type="Proteomes" id="UP000016923">
    <property type="component" value="Unassembled WGS sequence"/>
</dbReference>
<keyword evidence="9" id="KW-0812">Transmembrane</keyword>
<keyword evidence="4 7" id="KW-0479">Metal-binding</keyword>
<keyword evidence="6" id="KW-0560">Oxidoreductase</keyword>
<dbReference type="GO" id="GO:0005506">
    <property type="term" value="F:iron ion binding"/>
    <property type="evidence" value="ECO:0007669"/>
    <property type="project" value="InterPro"/>
</dbReference>
<keyword evidence="11" id="KW-1185">Reference proteome</keyword>
<keyword evidence="9" id="KW-1133">Transmembrane helix</keyword>
<dbReference type="InterPro" id="IPR050121">
    <property type="entry name" value="Cytochrome_P450_monoxygenase"/>
</dbReference>
<dbReference type="InterPro" id="IPR002403">
    <property type="entry name" value="Cyt_P450_E_grp-IV"/>
</dbReference>
<dbReference type="STRING" id="1262450.S3BST9"/>
<gene>
    <name evidence="10" type="ORF">F503_06700</name>
</gene>
<dbReference type="GO" id="GO:0020037">
    <property type="term" value="F:heme binding"/>
    <property type="evidence" value="ECO:0007669"/>
    <property type="project" value="InterPro"/>
</dbReference>
<organism evidence="10 11">
    <name type="scientific">Ophiostoma piceae (strain UAMH 11346)</name>
    <name type="common">Sap stain fungus</name>
    <dbReference type="NCBI Taxonomy" id="1262450"/>
    <lineage>
        <taxon>Eukaryota</taxon>
        <taxon>Fungi</taxon>
        <taxon>Dikarya</taxon>
        <taxon>Ascomycota</taxon>
        <taxon>Pezizomycotina</taxon>
        <taxon>Sordariomycetes</taxon>
        <taxon>Sordariomycetidae</taxon>
        <taxon>Ophiostomatales</taxon>
        <taxon>Ophiostomataceae</taxon>
        <taxon>Ophiostoma</taxon>
    </lineage>
</organism>
<evidence type="ECO:0000256" key="3">
    <source>
        <dbReference type="ARBA" id="ARBA00022617"/>
    </source>
</evidence>
<evidence type="ECO:0000256" key="2">
    <source>
        <dbReference type="ARBA" id="ARBA00010617"/>
    </source>
</evidence>
<keyword evidence="5 7" id="KW-0408">Iron</keyword>
<evidence type="ECO:0000256" key="5">
    <source>
        <dbReference type="ARBA" id="ARBA00023004"/>
    </source>
</evidence>
<dbReference type="PRINTS" id="PR00465">
    <property type="entry name" value="EP450IV"/>
</dbReference>
<feature type="region of interest" description="Disordered" evidence="8">
    <location>
        <begin position="271"/>
        <end position="300"/>
    </location>
</feature>
<name>S3BST9_OPHP1</name>
<dbReference type="AlphaFoldDB" id="S3BST9"/>
<evidence type="ECO:0000256" key="9">
    <source>
        <dbReference type="SAM" id="Phobius"/>
    </source>
</evidence>
<dbReference type="Gene3D" id="1.10.630.10">
    <property type="entry name" value="Cytochrome P450"/>
    <property type="match status" value="1"/>
</dbReference>
<evidence type="ECO:0000313" key="11">
    <source>
        <dbReference type="Proteomes" id="UP000016923"/>
    </source>
</evidence>
<comment type="cofactor">
    <cofactor evidence="1 7">
        <name>heme</name>
        <dbReference type="ChEBI" id="CHEBI:30413"/>
    </cofactor>
</comment>
<reference evidence="10 11" key="1">
    <citation type="journal article" date="2013" name="BMC Genomics">
        <title>The genome and transcriptome of the pine saprophyte Ophiostoma piceae, and a comparison with the bark beetle-associated pine pathogen Grosmannia clavigera.</title>
        <authorList>
            <person name="Haridas S."/>
            <person name="Wang Y."/>
            <person name="Lim L."/>
            <person name="Massoumi Alamouti S."/>
            <person name="Jackman S."/>
            <person name="Docking R."/>
            <person name="Robertson G."/>
            <person name="Birol I."/>
            <person name="Bohlmann J."/>
            <person name="Breuil C."/>
        </authorList>
    </citation>
    <scope>NUCLEOTIDE SEQUENCE [LARGE SCALE GENOMIC DNA]</scope>
    <source>
        <strain evidence="10 11">UAMH 11346</strain>
    </source>
</reference>
<comment type="similarity">
    <text evidence="2">Belongs to the cytochrome P450 family.</text>
</comment>
<dbReference type="PRINTS" id="PR00385">
    <property type="entry name" value="P450"/>
</dbReference>
<dbReference type="InterPro" id="IPR036396">
    <property type="entry name" value="Cyt_P450_sf"/>
</dbReference>
<dbReference type="HOGENOM" id="CLU_001570_14_2_1"/>
<keyword evidence="9" id="KW-0472">Membrane</keyword>
<dbReference type="eggNOG" id="KOG0157">
    <property type="taxonomic scope" value="Eukaryota"/>
</dbReference>
<dbReference type="GO" id="GO:0004497">
    <property type="term" value="F:monooxygenase activity"/>
    <property type="evidence" value="ECO:0007669"/>
    <property type="project" value="UniProtKB-KW"/>
</dbReference>
<dbReference type="EMBL" id="KE148167">
    <property type="protein sequence ID" value="EPE03527.1"/>
    <property type="molecule type" value="Genomic_DNA"/>
</dbReference>
<keyword evidence="3 7" id="KW-0349">Heme</keyword>
<dbReference type="GO" id="GO:0016705">
    <property type="term" value="F:oxidoreductase activity, acting on paired donors, with incorporation or reduction of molecular oxygen"/>
    <property type="evidence" value="ECO:0007669"/>
    <property type="project" value="InterPro"/>
</dbReference>
<dbReference type="OMA" id="AVKEIYC"/>
<dbReference type="Pfam" id="PF00067">
    <property type="entry name" value="p450"/>
    <property type="match status" value="1"/>
</dbReference>
<protein>
    <submittedName>
        <fullName evidence="10">Cytochrome p450</fullName>
    </submittedName>
</protein>
<evidence type="ECO:0000256" key="8">
    <source>
        <dbReference type="SAM" id="MobiDB-lite"/>
    </source>
</evidence>
<dbReference type="PANTHER" id="PTHR24305">
    <property type="entry name" value="CYTOCHROME P450"/>
    <property type="match status" value="1"/>
</dbReference>
<proteinExistence type="inferred from homology"/>
<feature type="binding site" description="axial binding residue" evidence="7">
    <location>
        <position position="465"/>
    </location>
    <ligand>
        <name>heme</name>
        <dbReference type="ChEBI" id="CHEBI:30413"/>
    </ligand>
    <ligandPart>
        <name>Fe</name>
        <dbReference type="ChEBI" id="CHEBI:18248"/>
    </ligandPart>
</feature>
<dbReference type="InterPro" id="IPR001128">
    <property type="entry name" value="Cyt_P450"/>
</dbReference>
<evidence type="ECO:0000256" key="1">
    <source>
        <dbReference type="ARBA" id="ARBA00001971"/>
    </source>
</evidence>
<keyword evidence="6" id="KW-0503">Monooxygenase</keyword>
<feature type="transmembrane region" description="Helical" evidence="9">
    <location>
        <begin position="6"/>
        <end position="30"/>
    </location>
</feature>
<dbReference type="SUPFAM" id="SSF48264">
    <property type="entry name" value="Cytochrome P450"/>
    <property type="match status" value="1"/>
</dbReference>
<sequence>MALLPASVAAANPALVAAAALALFVVYTLVRTWRSPLRRIPGTKLSLFTPAALRWHELRGERTRYVHSLHTAYGPVVRLAPSEVSFSSAAAVKEIYNTAGSGYDKTDFYNLFTVYGRRTMFTTLGKEQHARRRRILADRYANTNIMRGPSLAGIEERARYFVDLCTAAPGGVLDIYMALHAYAFDCVTHHLFHPYGADSLRKESDAAIMREVTFDDSLQNRLISWYSPKLYAAADRIIALFTVPRETPLSNNFVLDTSARPDTDHFTLTARMHEKRQDYEDGPPSLADEESRGPPQKPGFDLLDAAAESLDHMAAGIDTTGDALCFLMYELSLPRSLPFQARLRRELRENKDVAFDRLPFLDAVVTEGLRCFPAIPMSLPRLVPSTHWGTRSTNSVQSGQDGRVIDGFFVPAGTVVSSQAYSVHRMNDSVFPDPDAFNPDRWLVSDGDADRRRSFFAFASGGRGCIGKHLALVEMKLLLRDVYSRFATTPEESMTPASMIMSDQLISSRPRGQQCLLHFDPIEA</sequence>